<organism evidence="11 12">
    <name type="scientific">Bifidobacterium longum subsp. longum 1-6B</name>
    <dbReference type="NCBI Taxonomy" id="1161744"/>
    <lineage>
        <taxon>Bacteria</taxon>
        <taxon>Bacillati</taxon>
        <taxon>Actinomycetota</taxon>
        <taxon>Actinomycetes</taxon>
        <taxon>Bifidobacteriales</taxon>
        <taxon>Bifidobacteriaceae</taxon>
        <taxon>Bifidobacterium</taxon>
    </lineage>
</organism>
<dbReference type="GO" id="GO:0035529">
    <property type="term" value="F:NADH pyrophosphatase activity"/>
    <property type="evidence" value="ECO:0007669"/>
    <property type="project" value="TreeGrafter"/>
</dbReference>
<dbReference type="GO" id="GO:0006742">
    <property type="term" value="P:NADP+ catabolic process"/>
    <property type="evidence" value="ECO:0007669"/>
    <property type="project" value="TreeGrafter"/>
</dbReference>
<keyword evidence="5" id="KW-0479">Metal-binding</keyword>
<evidence type="ECO:0000256" key="4">
    <source>
        <dbReference type="ARBA" id="ARBA00012381"/>
    </source>
</evidence>
<evidence type="ECO:0000256" key="8">
    <source>
        <dbReference type="ARBA" id="ARBA00023027"/>
    </source>
</evidence>
<evidence type="ECO:0000256" key="3">
    <source>
        <dbReference type="ARBA" id="ARBA00009595"/>
    </source>
</evidence>
<dbReference type="Proteomes" id="UP000006410">
    <property type="component" value="Unassembled WGS sequence"/>
</dbReference>
<dbReference type="InterPro" id="IPR049734">
    <property type="entry name" value="NudC-like_C"/>
</dbReference>
<dbReference type="InterPro" id="IPR015797">
    <property type="entry name" value="NUDIX_hydrolase-like_dom_sf"/>
</dbReference>
<dbReference type="EC" id="3.6.1.22" evidence="4"/>
<comment type="caution">
    <text evidence="11">The sequence shown here is derived from an EMBL/GenBank/DDBJ whole genome shotgun (WGS) entry which is preliminary data.</text>
</comment>
<comment type="similarity">
    <text evidence="3">Belongs to the Nudix hydrolase family. NudC subfamily.</text>
</comment>
<dbReference type="Pfam" id="PF00293">
    <property type="entry name" value="NUDIX"/>
    <property type="match status" value="1"/>
</dbReference>
<dbReference type="Gene3D" id="3.90.79.10">
    <property type="entry name" value="Nucleoside Triphosphate Pyrophosphohydrolase"/>
    <property type="match status" value="1"/>
</dbReference>
<evidence type="ECO:0000256" key="7">
    <source>
        <dbReference type="ARBA" id="ARBA00022842"/>
    </source>
</evidence>
<dbReference type="GO" id="GO:0046872">
    <property type="term" value="F:metal ion binding"/>
    <property type="evidence" value="ECO:0007669"/>
    <property type="project" value="UniProtKB-KW"/>
</dbReference>
<comment type="catalytic activity">
    <reaction evidence="9">
        <text>a 5'-end NAD(+)-phospho-ribonucleoside in mRNA + H2O = a 5'-end phospho-adenosine-phospho-ribonucleoside in mRNA + beta-nicotinamide D-ribonucleotide + 2 H(+)</text>
        <dbReference type="Rhea" id="RHEA:60876"/>
        <dbReference type="Rhea" id="RHEA-COMP:15698"/>
        <dbReference type="Rhea" id="RHEA-COMP:15719"/>
        <dbReference type="ChEBI" id="CHEBI:14649"/>
        <dbReference type="ChEBI" id="CHEBI:15377"/>
        <dbReference type="ChEBI" id="CHEBI:15378"/>
        <dbReference type="ChEBI" id="CHEBI:144029"/>
        <dbReference type="ChEBI" id="CHEBI:144051"/>
    </reaction>
    <physiologicalReaction direction="left-to-right" evidence="9">
        <dbReference type="Rhea" id="RHEA:60877"/>
    </physiologicalReaction>
</comment>
<comment type="cofactor">
    <cofactor evidence="2">
        <name>Zn(2+)</name>
        <dbReference type="ChEBI" id="CHEBI:29105"/>
    </cofactor>
</comment>
<dbReference type="GO" id="GO:0019677">
    <property type="term" value="P:NAD+ catabolic process"/>
    <property type="evidence" value="ECO:0007669"/>
    <property type="project" value="TreeGrafter"/>
</dbReference>
<feature type="domain" description="Nudix hydrolase" evidence="10">
    <location>
        <begin position="292"/>
        <end position="423"/>
    </location>
</feature>
<keyword evidence="7" id="KW-0460">Magnesium</keyword>
<dbReference type="GO" id="GO:0005829">
    <property type="term" value="C:cytosol"/>
    <property type="evidence" value="ECO:0007669"/>
    <property type="project" value="TreeGrafter"/>
</dbReference>
<sequence length="430" mass="45274">MTADIHFSPLALTHALPFLPLAQGDIDYQVDRRSEPGLIDELLAEPTTKVVLTRGGLVAVPRGQGELVDYENVKMRLATLPGAYVSAELARYPEAVAMFLGSYVGERGESVVAVDITRVPEAGVPGVGGIAGVGGAVGGVLGTQDSGTVDGALGKNGISGGAAAGIRQSGNAKGNGGVAAAKIAGPLGVPDSAGQGADDAFDDSVGASVQPLAPKPTLLQQAVTRFDWVDLRGFAPHSNAREAGQATSAITLSIWHSRQRFCPTCGAAVRPALAGWAQRCTNEADGNRVLFPRVEPAVITAIVDGHDRLLLQHNAAWKDSRLYSVSAGFVEAGENLEHACRREAMEETGIKLGEVRYLGSQPWPFPASLMMAFKAHAITTDARVDGEETMTARWVTRDEYTAELIAGRMAAPGRATIARYMIEEWLGREL</sequence>
<dbReference type="AlphaFoldDB" id="A0AA87LMH7"/>
<reference evidence="11 12" key="1">
    <citation type="journal article" date="2013" name="Genome Announc.">
        <title>Draft Genome Sequences of Two Pairs of Human Intestinal Bifidobacterium longum subsp. longum Strains, 44B and 1-6B and 35B and 2-2B, Consecutively Isolated from Two Children after a 5-Year Time Period.</title>
        <authorList>
            <person name="Shkoporov A.N."/>
            <person name="Efimov B.A."/>
            <person name="Khokhlova E.V."/>
            <person name="Chaplin A.V."/>
            <person name="Kafarskaya L.I."/>
            <person name="Durkin A.S."/>
            <person name="McCorrison J."/>
            <person name="Torralba M."/>
            <person name="Gillis M."/>
            <person name="Sutton G."/>
            <person name="Weibel D.B."/>
            <person name="Nelson K.E."/>
            <person name="Smeianov V.V."/>
        </authorList>
    </citation>
    <scope>NUCLEOTIDE SEQUENCE [LARGE SCALE GENOMIC DNA]</scope>
    <source>
        <strain evidence="11 12">1-6B</strain>
    </source>
</reference>
<keyword evidence="6" id="KW-0378">Hydrolase</keyword>
<dbReference type="InterPro" id="IPR020084">
    <property type="entry name" value="NUDIX_hydrolase_CS"/>
</dbReference>
<dbReference type="PANTHER" id="PTHR42904:SF6">
    <property type="entry name" value="NAD-CAPPED RNA HYDROLASE NUDT12"/>
    <property type="match status" value="1"/>
</dbReference>
<dbReference type="RefSeq" id="WP_007055195.1">
    <property type="nucleotide sequence ID" value="NZ_AJTF01000025.1"/>
</dbReference>
<dbReference type="PANTHER" id="PTHR42904">
    <property type="entry name" value="NUDIX HYDROLASE, NUDC SUBFAMILY"/>
    <property type="match status" value="1"/>
</dbReference>
<dbReference type="SUPFAM" id="SSF55811">
    <property type="entry name" value="Nudix"/>
    <property type="match status" value="1"/>
</dbReference>
<keyword evidence="8" id="KW-0520">NAD</keyword>
<evidence type="ECO:0000313" key="12">
    <source>
        <dbReference type="Proteomes" id="UP000006410"/>
    </source>
</evidence>
<dbReference type="EMBL" id="AJTF01000025">
    <property type="protein sequence ID" value="EIJ27997.1"/>
    <property type="molecule type" value="Genomic_DNA"/>
</dbReference>
<evidence type="ECO:0000259" key="10">
    <source>
        <dbReference type="PROSITE" id="PS51462"/>
    </source>
</evidence>
<dbReference type="PROSITE" id="PS00893">
    <property type="entry name" value="NUDIX_BOX"/>
    <property type="match status" value="1"/>
</dbReference>
<dbReference type="PROSITE" id="PS51462">
    <property type="entry name" value="NUDIX"/>
    <property type="match status" value="1"/>
</dbReference>
<dbReference type="Gene3D" id="3.90.79.20">
    <property type="match status" value="1"/>
</dbReference>
<evidence type="ECO:0000256" key="2">
    <source>
        <dbReference type="ARBA" id="ARBA00001947"/>
    </source>
</evidence>
<protein>
    <recommendedName>
        <fullName evidence="4">NAD(+) diphosphatase</fullName>
        <ecNumber evidence="4">3.6.1.22</ecNumber>
    </recommendedName>
</protein>
<comment type="cofactor">
    <cofactor evidence="1">
        <name>Mg(2+)</name>
        <dbReference type="ChEBI" id="CHEBI:18420"/>
    </cofactor>
</comment>
<dbReference type="CDD" id="cd03429">
    <property type="entry name" value="NUDIX_NADH_pyrophosphatase_Nudt13"/>
    <property type="match status" value="1"/>
</dbReference>
<dbReference type="InterPro" id="IPR050241">
    <property type="entry name" value="NAD-cap_RNA_hydrolase_NudC"/>
</dbReference>
<evidence type="ECO:0000256" key="5">
    <source>
        <dbReference type="ARBA" id="ARBA00022723"/>
    </source>
</evidence>
<evidence type="ECO:0000313" key="11">
    <source>
        <dbReference type="EMBL" id="EIJ27997.1"/>
    </source>
</evidence>
<evidence type="ECO:0000256" key="9">
    <source>
        <dbReference type="ARBA" id="ARBA00023679"/>
    </source>
</evidence>
<dbReference type="InterPro" id="IPR000086">
    <property type="entry name" value="NUDIX_hydrolase_dom"/>
</dbReference>
<gene>
    <name evidence="11" type="ORF">HMPREF1313_1049</name>
</gene>
<accession>A0AA87LMH7</accession>
<dbReference type="Pfam" id="PF09297">
    <property type="entry name" value="Zn_ribbon_NUD"/>
    <property type="match status" value="1"/>
</dbReference>
<dbReference type="NCBIfam" id="NF001299">
    <property type="entry name" value="PRK00241.1"/>
    <property type="match status" value="1"/>
</dbReference>
<evidence type="ECO:0000256" key="1">
    <source>
        <dbReference type="ARBA" id="ARBA00001946"/>
    </source>
</evidence>
<evidence type="ECO:0000256" key="6">
    <source>
        <dbReference type="ARBA" id="ARBA00022801"/>
    </source>
</evidence>
<proteinExistence type="inferred from homology"/>
<name>A0AA87LMH7_BIFLL</name>
<dbReference type="InterPro" id="IPR015376">
    <property type="entry name" value="Znr_NADH_PPase"/>
</dbReference>